<dbReference type="EMBL" id="CP054719">
    <property type="protein sequence ID" value="QOL20335.1"/>
    <property type="molecule type" value="Genomic_DNA"/>
</dbReference>
<dbReference type="AlphaFoldDB" id="A0A7L9RV77"/>
<keyword evidence="3" id="KW-0808">Transferase</keyword>
<dbReference type="NCBIfam" id="NF001136">
    <property type="entry name" value="PRK00142.1-4"/>
    <property type="match status" value="1"/>
</dbReference>
<reference evidence="3 4" key="1">
    <citation type="submission" date="2020-06" db="EMBL/GenBank/DDBJ databases">
        <title>The endosymbiont of the kinetoplastid Bodo saltans is a Paracaedibacter-like alpha-proteobacterium possessing a putative toxin-antitoxin system.</title>
        <authorList>
            <person name="Midha S."/>
            <person name="Rigden D.J."/>
            <person name="Siozios S."/>
            <person name="Hurst G.D.D."/>
            <person name="Jackson A.P."/>
        </authorList>
    </citation>
    <scope>NUCLEOTIDE SEQUENCE [LARGE SCALE GENOMIC DNA]</scope>
    <source>
        <strain evidence="3">Lake Konstanz</strain>
    </source>
</reference>
<proteinExistence type="inferred from homology"/>
<comment type="similarity">
    <text evidence="1">Belongs to the TrhO family.</text>
</comment>
<gene>
    <name evidence="3" type="primary">glpE_2</name>
    <name evidence="1" type="synonym">trhO</name>
    <name evidence="3" type="ORF">CPBP_01127</name>
</gene>
<dbReference type="GO" id="GO:0016740">
    <property type="term" value="F:transferase activity"/>
    <property type="evidence" value="ECO:0007669"/>
    <property type="project" value="UniProtKB-KW"/>
</dbReference>
<feature type="domain" description="Rhodanese" evidence="2">
    <location>
        <begin position="124"/>
        <end position="218"/>
    </location>
</feature>
<dbReference type="RefSeq" id="WP_350331887.1">
    <property type="nucleotide sequence ID" value="NZ_CP054719.1"/>
</dbReference>
<dbReference type="SMART" id="SM00450">
    <property type="entry name" value="RHOD"/>
    <property type="match status" value="1"/>
</dbReference>
<accession>A0A7L9RV77</accession>
<dbReference type="HAMAP" id="MF_00469">
    <property type="entry name" value="TrhO"/>
    <property type="match status" value="1"/>
</dbReference>
<organism evidence="3 4">
    <name type="scientific">Candidatus Bodocaedibacter vickermanii</name>
    <dbReference type="NCBI Taxonomy" id="2741701"/>
    <lineage>
        <taxon>Bacteria</taxon>
        <taxon>Pseudomonadati</taxon>
        <taxon>Pseudomonadota</taxon>
        <taxon>Alphaproteobacteria</taxon>
        <taxon>Holosporales</taxon>
        <taxon>Candidatus Paracaedibacteraceae</taxon>
        <taxon>Candidatus Bodocaedibacter</taxon>
    </lineage>
</organism>
<evidence type="ECO:0000256" key="1">
    <source>
        <dbReference type="HAMAP-Rule" id="MF_00469"/>
    </source>
</evidence>
<evidence type="ECO:0000313" key="3">
    <source>
        <dbReference type="EMBL" id="QOL20335.1"/>
    </source>
</evidence>
<keyword evidence="1" id="KW-0560">Oxidoreductase</keyword>
<evidence type="ECO:0000259" key="2">
    <source>
        <dbReference type="PROSITE" id="PS50206"/>
    </source>
</evidence>
<sequence length="303" mass="34841">MNLPYVVAALYKFADFPDYKEFQPKLLDFCKAHNVMGTLLIAEEGINGTIAGSREGIDAALKFIRSHPSFTDIEHKESFASKPPFLRMKVKLKTEIVTMGVPGVTPRKSVGTYVTPKEWNDLLKQDDVVVIDTRNDYEYEIGTFKGAINPNTEVFRDFPKYMEENWSPEKHKRVVTFCTGGIRCERATALLNDMGYDEVYHLKGGILKYLEEIPQEESLWDGECFVFDNRVSVTHGVKEGNYDQCYGCRYPVSAEQKQHPHYKVGVHCHRCYDKRSAEQHRIAETRHRQVEIAKQKGIKHLGR</sequence>
<dbReference type="CDD" id="cd01518">
    <property type="entry name" value="RHOD_YceA"/>
    <property type="match status" value="1"/>
</dbReference>
<comment type="function">
    <text evidence="1">Catalyzes oxygen-dependent 5-hydroxyuridine (ho5U) modification at position 34 in tRNAs.</text>
</comment>
<keyword evidence="1" id="KW-0819">tRNA processing</keyword>
<dbReference type="PROSITE" id="PS50206">
    <property type="entry name" value="RHODANESE_3"/>
    <property type="match status" value="1"/>
</dbReference>
<dbReference type="Gene3D" id="3.30.70.100">
    <property type="match status" value="1"/>
</dbReference>
<dbReference type="KEGG" id="pbal:CPBP_01127"/>
<dbReference type="PANTHER" id="PTHR43268">
    <property type="entry name" value="THIOSULFATE SULFURTRANSFERASE/RHODANESE-LIKE DOMAIN-CONTAINING PROTEIN 2"/>
    <property type="match status" value="1"/>
</dbReference>
<dbReference type="InterPro" id="IPR001763">
    <property type="entry name" value="Rhodanese-like_dom"/>
</dbReference>
<dbReference type="InterPro" id="IPR020936">
    <property type="entry name" value="TrhO"/>
</dbReference>
<dbReference type="GO" id="GO:0006400">
    <property type="term" value="P:tRNA modification"/>
    <property type="evidence" value="ECO:0007669"/>
    <property type="project" value="UniProtKB-UniRule"/>
</dbReference>
<protein>
    <recommendedName>
        <fullName evidence="1">tRNA uridine(34) hydroxylase</fullName>
        <ecNumber evidence="1">1.14.-.-</ecNumber>
    </recommendedName>
    <alternativeName>
        <fullName evidence="1">tRNA hydroxylation protein O</fullName>
    </alternativeName>
</protein>
<dbReference type="InterPro" id="IPR040503">
    <property type="entry name" value="TRHO_N"/>
</dbReference>
<dbReference type="InterPro" id="IPR036873">
    <property type="entry name" value="Rhodanese-like_dom_sf"/>
</dbReference>
<dbReference type="EC" id="1.14.-.-" evidence="1"/>
<name>A0A7L9RV77_9PROT</name>
<dbReference type="Pfam" id="PF17773">
    <property type="entry name" value="UPF0176_N"/>
    <property type="match status" value="1"/>
</dbReference>
<keyword evidence="4" id="KW-1185">Reference proteome</keyword>
<dbReference type="SUPFAM" id="SSF52821">
    <property type="entry name" value="Rhodanese/Cell cycle control phosphatase"/>
    <property type="match status" value="1"/>
</dbReference>
<comment type="catalytic activity">
    <reaction evidence="1">
        <text>uridine(34) in tRNA + AH2 + O2 = 5-hydroxyuridine(34) in tRNA + A + H2O</text>
        <dbReference type="Rhea" id="RHEA:64224"/>
        <dbReference type="Rhea" id="RHEA-COMP:11727"/>
        <dbReference type="Rhea" id="RHEA-COMP:13381"/>
        <dbReference type="ChEBI" id="CHEBI:13193"/>
        <dbReference type="ChEBI" id="CHEBI:15377"/>
        <dbReference type="ChEBI" id="CHEBI:15379"/>
        <dbReference type="ChEBI" id="CHEBI:17499"/>
        <dbReference type="ChEBI" id="CHEBI:65315"/>
        <dbReference type="ChEBI" id="CHEBI:136877"/>
    </reaction>
</comment>
<dbReference type="Proteomes" id="UP000594001">
    <property type="component" value="Chromosome"/>
</dbReference>
<dbReference type="PANTHER" id="PTHR43268:SF3">
    <property type="entry name" value="RHODANESE-LIKE DOMAIN-CONTAINING PROTEIN 7-RELATED"/>
    <property type="match status" value="1"/>
</dbReference>
<evidence type="ECO:0000313" key="4">
    <source>
        <dbReference type="Proteomes" id="UP000594001"/>
    </source>
</evidence>
<dbReference type="Pfam" id="PF00581">
    <property type="entry name" value="Rhodanese"/>
    <property type="match status" value="1"/>
</dbReference>
<dbReference type="GO" id="GO:0016705">
    <property type="term" value="F:oxidoreductase activity, acting on paired donors, with incorporation or reduction of molecular oxygen"/>
    <property type="evidence" value="ECO:0007669"/>
    <property type="project" value="UniProtKB-UniRule"/>
</dbReference>
<dbReference type="Gene3D" id="3.40.250.10">
    <property type="entry name" value="Rhodanese-like domain"/>
    <property type="match status" value="1"/>
</dbReference>